<dbReference type="Proteomes" id="UP000646827">
    <property type="component" value="Unassembled WGS sequence"/>
</dbReference>
<dbReference type="PANTHER" id="PTHR23501:SF87">
    <property type="entry name" value="SIDEROPHORE IRON TRANSPORTER 2"/>
    <property type="match status" value="1"/>
</dbReference>
<organism evidence="7 8">
    <name type="scientific">Circinella minor</name>
    <dbReference type="NCBI Taxonomy" id="1195481"/>
    <lineage>
        <taxon>Eukaryota</taxon>
        <taxon>Fungi</taxon>
        <taxon>Fungi incertae sedis</taxon>
        <taxon>Mucoromycota</taxon>
        <taxon>Mucoromycotina</taxon>
        <taxon>Mucoromycetes</taxon>
        <taxon>Mucorales</taxon>
        <taxon>Lichtheimiaceae</taxon>
        <taxon>Circinella</taxon>
    </lineage>
</organism>
<proteinExistence type="predicted"/>
<dbReference type="EMBL" id="JAEPRB010000082">
    <property type="protein sequence ID" value="KAG2222481.1"/>
    <property type="molecule type" value="Genomic_DNA"/>
</dbReference>
<sequence>MIKVDNTLPGVKKIELIQQLRSRWDLIIMFSGYTTNSITTTVASIFNSMNLVSVISVTTSIIRVVLFPIFSRLSDLLGRTEIYSFSAIFHIVSFVILATAQNFDTIVGGRVISSIGDVGLRIMGFSLIGDMTNTLNRGLFHGIFQIPLLINFFVPPIVVEALVKNSPNEPQWRWGFGHLPFVLLVCEVPFMIIAWKLQMRMRKNPLWLEYKQEQKDRDGDHRLGIMEWINKCLVLIDIIGCVLLVGALAMTLLPFNLSKSVWNGWTSPKTLGTLCGGCVAWFMFGIWEWKYATQPLLPLGRWSDRTPIYGALSAAVITLVSSLNWTYFFSFIQVTRRASITRATYIRNGYRVAYTIAQPITGYLMMKSRVWRPFVWGGMALFILGVGLMIPARQPDQPDSFMVMTQIISGVGAGMIDIPIIVALQSSVPHNDLSMVTALFQALGTIGGAVGSTISGAVWNNILPGQLVEHVPGEFDVKKAAGSYLYVFTLPEDQYQGAIIAYGNSQKILSIIAVCLTVLSFVFTLPMRSFGLDEAIDRHFHKKKDEQQHATINSSNNDGSYIFIIKKILLLL</sequence>
<feature type="transmembrane region" description="Helical" evidence="5">
    <location>
        <begin position="436"/>
        <end position="459"/>
    </location>
</feature>
<name>A0A8H7S6H7_9FUNG</name>
<evidence type="ECO:0000256" key="2">
    <source>
        <dbReference type="ARBA" id="ARBA00022692"/>
    </source>
</evidence>
<feature type="transmembrane region" description="Helical" evidence="5">
    <location>
        <begin position="232"/>
        <end position="250"/>
    </location>
</feature>
<dbReference type="PANTHER" id="PTHR23501">
    <property type="entry name" value="MAJOR FACILITATOR SUPERFAMILY"/>
    <property type="match status" value="1"/>
</dbReference>
<dbReference type="SUPFAM" id="SSF103473">
    <property type="entry name" value="MFS general substrate transporter"/>
    <property type="match status" value="1"/>
</dbReference>
<feature type="transmembrane region" description="Helical" evidence="5">
    <location>
        <begin position="508"/>
        <end position="525"/>
    </location>
</feature>
<dbReference type="AlphaFoldDB" id="A0A8H7S6H7"/>
<evidence type="ECO:0000313" key="7">
    <source>
        <dbReference type="EMBL" id="KAG2222481.1"/>
    </source>
</evidence>
<dbReference type="PROSITE" id="PS50850">
    <property type="entry name" value="MFS"/>
    <property type="match status" value="1"/>
</dbReference>
<dbReference type="Gene3D" id="1.20.1250.20">
    <property type="entry name" value="MFS general substrate transporter like domains"/>
    <property type="match status" value="2"/>
</dbReference>
<feature type="transmembrane region" description="Helical" evidence="5">
    <location>
        <begin position="373"/>
        <end position="391"/>
    </location>
</feature>
<feature type="transmembrane region" description="Helical" evidence="5">
    <location>
        <begin position="139"/>
        <end position="158"/>
    </location>
</feature>
<keyword evidence="8" id="KW-1185">Reference proteome</keyword>
<dbReference type="GO" id="GO:0022857">
    <property type="term" value="F:transmembrane transporter activity"/>
    <property type="evidence" value="ECO:0007669"/>
    <property type="project" value="InterPro"/>
</dbReference>
<reference evidence="7 8" key="1">
    <citation type="submission" date="2020-12" db="EMBL/GenBank/DDBJ databases">
        <title>Metabolic potential, ecology and presence of endohyphal bacteria is reflected in genomic diversity of Mucoromycotina.</title>
        <authorList>
            <person name="Muszewska A."/>
            <person name="Okrasinska A."/>
            <person name="Steczkiewicz K."/>
            <person name="Drgas O."/>
            <person name="Orlowska M."/>
            <person name="Perlinska-Lenart U."/>
            <person name="Aleksandrzak-Piekarczyk T."/>
            <person name="Szatraj K."/>
            <person name="Zielenkiewicz U."/>
            <person name="Pilsyk S."/>
            <person name="Malc E."/>
            <person name="Mieczkowski P."/>
            <person name="Kruszewska J.S."/>
            <person name="Biernat P."/>
            <person name="Pawlowska J."/>
        </authorList>
    </citation>
    <scope>NUCLEOTIDE SEQUENCE [LARGE SCALE GENOMIC DNA]</scope>
    <source>
        <strain evidence="7 8">CBS 142.35</strain>
    </source>
</reference>
<evidence type="ECO:0000259" key="6">
    <source>
        <dbReference type="PROSITE" id="PS50850"/>
    </source>
</evidence>
<protein>
    <recommendedName>
        <fullName evidence="6">Major facilitator superfamily (MFS) profile domain-containing protein</fullName>
    </recommendedName>
</protein>
<keyword evidence="3 5" id="KW-1133">Transmembrane helix</keyword>
<feature type="transmembrane region" description="Helical" evidence="5">
    <location>
        <begin position="308"/>
        <end position="328"/>
    </location>
</feature>
<dbReference type="InterPro" id="IPR011701">
    <property type="entry name" value="MFS"/>
</dbReference>
<dbReference type="InterPro" id="IPR020846">
    <property type="entry name" value="MFS_dom"/>
</dbReference>
<evidence type="ECO:0000256" key="1">
    <source>
        <dbReference type="ARBA" id="ARBA00004141"/>
    </source>
</evidence>
<feature type="transmembrane region" description="Helical" evidence="5">
    <location>
        <begin position="178"/>
        <end position="197"/>
    </location>
</feature>
<accession>A0A8H7S6H7</accession>
<comment type="caution">
    <text evidence="7">The sequence shown here is derived from an EMBL/GenBank/DDBJ whole genome shotgun (WGS) entry which is preliminary data.</text>
</comment>
<dbReference type="InterPro" id="IPR036259">
    <property type="entry name" value="MFS_trans_sf"/>
</dbReference>
<evidence type="ECO:0000256" key="4">
    <source>
        <dbReference type="ARBA" id="ARBA00023136"/>
    </source>
</evidence>
<comment type="subcellular location">
    <subcellularLocation>
        <location evidence="1">Membrane</location>
        <topology evidence="1">Multi-pass membrane protein</topology>
    </subcellularLocation>
</comment>
<evidence type="ECO:0000256" key="5">
    <source>
        <dbReference type="SAM" id="Phobius"/>
    </source>
</evidence>
<keyword evidence="4 5" id="KW-0472">Membrane</keyword>
<dbReference type="GO" id="GO:0005886">
    <property type="term" value="C:plasma membrane"/>
    <property type="evidence" value="ECO:0007669"/>
    <property type="project" value="TreeGrafter"/>
</dbReference>
<feature type="transmembrane region" description="Helical" evidence="5">
    <location>
        <begin position="270"/>
        <end position="287"/>
    </location>
</feature>
<feature type="domain" description="Major facilitator superfamily (MFS) profile" evidence="6">
    <location>
        <begin position="1"/>
        <end position="530"/>
    </location>
</feature>
<dbReference type="Pfam" id="PF07690">
    <property type="entry name" value="MFS_1"/>
    <property type="match status" value="1"/>
</dbReference>
<keyword evidence="2 5" id="KW-0812">Transmembrane</keyword>
<gene>
    <name evidence="7" type="ORF">INT45_013394</name>
</gene>
<evidence type="ECO:0000256" key="3">
    <source>
        <dbReference type="ARBA" id="ARBA00022989"/>
    </source>
</evidence>
<evidence type="ECO:0000313" key="8">
    <source>
        <dbReference type="Proteomes" id="UP000646827"/>
    </source>
</evidence>
<feature type="transmembrane region" description="Helical" evidence="5">
    <location>
        <begin position="52"/>
        <end position="70"/>
    </location>
</feature>
<dbReference type="OrthoDB" id="4078873at2759"/>
<feature type="transmembrane region" description="Helical" evidence="5">
    <location>
        <begin position="106"/>
        <end position="127"/>
    </location>
</feature>
<feature type="transmembrane region" description="Helical" evidence="5">
    <location>
        <begin position="403"/>
        <end position="424"/>
    </location>
</feature>
<feature type="transmembrane region" description="Helical" evidence="5">
    <location>
        <begin position="82"/>
        <end position="100"/>
    </location>
</feature>